<comment type="subcellular location">
    <subcellularLocation>
        <location evidence="1">Cytoplasm</location>
        <location evidence="1">Cytoskeleton</location>
    </subcellularLocation>
</comment>
<feature type="binding site" evidence="9">
    <location>
        <begin position="161"/>
        <end position="168"/>
    </location>
    <ligand>
        <name>ATP</name>
        <dbReference type="ChEBI" id="CHEBI:30616"/>
    </ligand>
</feature>
<dbReference type="PANTHER" id="PTHR47970:SF12">
    <property type="entry name" value="KINESIN FAMILY MEMBER 11"/>
    <property type="match status" value="1"/>
</dbReference>
<dbReference type="InterPro" id="IPR027417">
    <property type="entry name" value="P-loop_NTPase"/>
</dbReference>
<evidence type="ECO:0000256" key="3">
    <source>
        <dbReference type="ARBA" id="ARBA00022701"/>
    </source>
</evidence>
<dbReference type="SUPFAM" id="SSF52540">
    <property type="entry name" value="P-loop containing nucleoside triphosphate hydrolases"/>
    <property type="match status" value="1"/>
</dbReference>
<dbReference type="CDD" id="cd01364">
    <property type="entry name" value="KISc_BimC_Eg5"/>
    <property type="match status" value="1"/>
</dbReference>
<evidence type="ECO:0000256" key="7">
    <source>
        <dbReference type="ARBA" id="ARBA00023212"/>
    </source>
</evidence>
<evidence type="ECO:0000256" key="2">
    <source>
        <dbReference type="ARBA" id="ARBA00022490"/>
    </source>
</evidence>
<dbReference type="PANTHER" id="PTHR47970">
    <property type="entry name" value="KINESIN-LIKE PROTEIN KIF11"/>
    <property type="match status" value="1"/>
</dbReference>
<feature type="compositionally biased region" description="Low complexity" evidence="11">
    <location>
        <begin position="1101"/>
        <end position="1126"/>
    </location>
</feature>
<feature type="region of interest" description="Disordered" evidence="11">
    <location>
        <begin position="1096"/>
        <end position="1147"/>
    </location>
</feature>
<dbReference type="InterPro" id="IPR047241">
    <property type="entry name" value="KIF11-like_kin_motor_dom"/>
</dbReference>
<feature type="compositionally biased region" description="Polar residues" evidence="11">
    <location>
        <begin position="1"/>
        <end position="14"/>
    </location>
</feature>
<keyword evidence="3" id="KW-0493">Microtubule</keyword>
<dbReference type="EMBL" id="JASNQZ010000015">
    <property type="protein sequence ID" value="KAL0946870.1"/>
    <property type="molecule type" value="Genomic_DNA"/>
</dbReference>
<evidence type="ECO:0000256" key="9">
    <source>
        <dbReference type="PROSITE-ProRule" id="PRU00283"/>
    </source>
</evidence>
<evidence type="ECO:0000256" key="11">
    <source>
        <dbReference type="SAM" id="MobiDB-lite"/>
    </source>
</evidence>
<feature type="compositionally biased region" description="Acidic residues" evidence="11">
    <location>
        <begin position="1075"/>
        <end position="1084"/>
    </location>
</feature>
<dbReference type="InterPro" id="IPR036961">
    <property type="entry name" value="Kinesin_motor_dom_sf"/>
</dbReference>
<comment type="similarity">
    <text evidence="8">Belongs to the TRAFAC class myosin-kinesin ATPase superfamily. Kinesin family. KIN-5/BimC subfamily.</text>
</comment>
<evidence type="ECO:0000313" key="13">
    <source>
        <dbReference type="EMBL" id="KAL0946870.1"/>
    </source>
</evidence>
<keyword evidence="4 9" id="KW-0547">Nucleotide-binding</keyword>
<keyword evidence="6 9" id="KW-0505">Motor protein</keyword>
<comment type="caution">
    <text evidence="13">The sequence shown here is derived from an EMBL/GenBank/DDBJ whole genome shotgun (WGS) entry which is preliminary data.</text>
</comment>
<name>A0ABR3IU80_9AGAR</name>
<dbReference type="InterPro" id="IPR019821">
    <property type="entry name" value="Kinesin_motor_CS"/>
</dbReference>
<feature type="region of interest" description="Disordered" evidence="11">
    <location>
        <begin position="1058"/>
        <end position="1084"/>
    </location>
</feature>
<evidence type="ECO:0000313" key="14">
    <source>
        <dbReference type="Proteomes" id="UP001556367"/>
    </source>
</evidence>
<dbReference type="Proteomes" id="UP001556367">
    <property type="component" value="Unassembled WGS sequence"/>
</dbReference>
<feature type="coiled-coil region" evidence="10">
    <location>
        <begin position="448"/>
        <end position="554"/>
    </location>
</feature>
<feature type="compositionally biased region" description="Low complexity" evidence="11">
    <location>
        <begin position="22"/>
        <end position="41"/>
    </location>
</feature>
<evidence type="ECO:0000256" key="8">
    <source>
        <dbReference type="ARBA" id="ARBA00034704"/>
    </source>
</evidence>
<dbReference type="PRINTS" id="PR00380">
    <property type="entry name" value="KINESINHEAVY"/>
</dbReference>
<evidence type="ECO:0000256" key="4">
    <source>
        <dbReference type="ARBA" id="ARBA00022741"/>
    </source>
</evidence>
<protein>
    <recommendedName>
        <fullName evidence="12">Kinesin motor domain-containing protein</fullName>
    </recommendedName>
</protein>
<dbReference type="PROSITE" id="PS50067">
    <property type="entry name" value="KINESIN_MOTOR_2"/>
    <property type="match status" value="1"/>
</dbReference>
<gene>
    <name evidence="13" type="ORF">HGRIS_013036</name>
</gene>
<keyword evidence="2" id="KW-0963">Cytoplasm</keyword>
<accession>A0ABR3IU80</accession>
<evidence type="ECO:0000256" key="5">
    <source>
        <dbReference type="ARBA" id="ARBA00022840"/>
    </source>
</evidence>
<feature type="region of interest" description="Disordered" evidence="11">
    <location>
        <begin position="859"/>
        <end position="901"/>
    </location>
</feature>
<dbReference type="Gene3D" id="3.40.850.10">
    <property type="entry name" value="Kinesin motor domain"/>
    <property type="match status" value="1"/>
</dbReference>
<feature type="region of interest" description="Disordered" evidence="11">
    <location>
        <begin position="1"/>
        <end position="60"/>
    </location>
</feature>
<dbReference type="InterPro" id="IPR001752">
    <property type="entry name" value="Kinesin_motor_dom"/>
</dbReference>
<keyword evidence="10" id="KW-0175">Coiled coil</keyword>
<dbReference type="SMART" id="SM00129">
    <property type="entry name" value="KISc"/>
    <property type="match status" value="1"/>
</dbReference>
<feature type="compositionally biased region" description="Basic and acidic residues" evidence="11">
    <location>
        <begin position="862"/>
        <end position="886"/>
    </location>
</feature>
<feature type="coiled-coil region" evidence="10">
    <location>
        <begin position="774"/>
        <end position="808"/>
    </location>
</feature>
<dbReference type="InterPro" id="IPR047149">
    <property type="entry name" value="KIF11-like"/>
</dbReference>
<evidence type="ECO:0000256" key="10">
    <source>
        <dbReference type="SAM" id="Coils"/>
    </source>
</evidence>
<dbReference type="Pfam" id="PF00225">
    <property type="entry name" value="Kinesin"/>
    <property type="match status" value="1"/>
</dbReference>
<feature type="domain" description="Kinesin motor" evidence="12">
    <location>
        <begin position="67"/>
        <end position="432"/>
    </location>
</feature>
<feature type="compositionally biased region" description="Basic and acidic residues" evidence="11">
    <location>
        <begin position="42"/>
        <end position="51"/>
    </location>
</feature>
<proteinExistence type="inferred from homology"/>
<organism evidence="13 14">
    <name type="scientific">Hohenbuehelia grisea</name>
    <dbReference type="NCBI Taxonomy" id="104357"/>
    <lineage>
        <taxon>Eukaryota</taxon>
        <taxon>Fungi</taxon>
        <taxon>Dikarya</taxon>
        <taxon>Basidiomycota</taxon>
        <taxon>Agaricomycotina</taxon>
        <taxon>Agaricomycetes</taxon>
        <taxon>Agaricomycetidae</taxon>
        <taxon>Agaricales</taxon>
        <taxon>Pleurotineae</taxon>
        <taxon>Pleurotaceae</taxon>
        <taxon>Hohenbuehelia</taxon>
    </lineage>
</organism>
<dbReference type="PROSITE" id="PS00411">
    <property type="entry name" value="KINESIN_MOTOR_1"/>
    <property type="match status" value="1"/>
</dbReference>
<evidence type="ECO:0000256" key="6">
    <source>
        <dbReference type="ARBA" id="ARBA00023175"/>
    </source>
</evidence>
<reference evidence="14" key="1">
    <citation type="submission" date="2024-06" db="EMBL/GenBank/DDBJ databases">
        <title>Multi-omics analyses provide insights into the biosynthesis of the anticancer antibiotic pleurotin in Hohenbuehelia grisea.</title>
        <authorList>
            <person name="Weaver J.A."/>
            <person name="Alberti F."/>
        </authorList>
    </citation>
    <scope>NUCLEOTIDE SEQUENCE [LARGE SCALE GENOMIC DNA]</scope>
    <source>
        <strain evidence="14">T-177</strain>
    </source>
</reference>
<evidence type="ECO:0000259" key="12">
    <source>
        <dbReference type="PROSITE" id="PS50067"/>
    </source>
</evidence>
<keyword evidence="14" id="KW-1185">Reference proteome</keyword>
<sequence>MATKRPPSSRSKANPMNPPQALPRSRSALARPAPSSRSTPTPEDHKSDAKALQRSGASHIQEDVETNIQVYIRCRRRSEREIQDNSPIIVSSAGAKSKEVSIETSAPVSSLGIVTLPPVRTYPYDLVFGPEADQALIYHEVVAPMLEQVTMGYNCTLFAYGQTGTGKTYTMAGDLDPTPMGNPSPHAGMIPRVLFRLFHQLETSSSDYSVKISYIELYNEELRDLLANDFSAPVGSAQPMAMGSARDPKNPPDGGLKIFDDASKRGVFIQGLEEVCVKDSKDALALLTKGSQRRQIAATKFNDHSSRSHSVFSITVHMKETSSMGEDLLKVGKLNLVDLAGSENIGRSGAENKRAREAGMINQSLLTLNRVINALVEKSSHIPYRESKLTRLLQDSLGGRTKTCIIATISPARSNIEETLSTLDYALRAKSIRNRPEVNQRMTRNALLKEYVAEIERLKSDVLATREKNGIYFSEETWEEMSREQELVKTEREEARKQIEIIEGQMRAVREEFEQCIGLLMKRDEELKETKEKLKETEETLDIKETELKVVKGALEEEVVVREAHQTTESVLDSVATGIRTVAQQSITDVDGLFSKLERKAVVLNSNARVVINNGKTIATAANTLAAKLDDYISIASRQTAKLQSDAQQFETQELETLASYSARIDKQLEHIREVLASVQAKDATEGEALASVQGALKETNDAFKSGIKGWTDSLKRTCDEVFKGAQKASSDGFAAIEEVVNSMGSVVEATVRDGQSLADAERVSISEISGMANQVVEDECAQLRQQNAMLKQLLDSEQKRAKKATNELVSNFTAMVSSFVEERNHGLQEVVTKVTEGNLQQEQAALAFSSGVSGSLSTMEQRTHEASKIFGSRRSEGKRKRDDGLKALSHTRSTHETSMSRLHDTVFSSATTYTNQVSKQHKALHTACSEGLERVSRVKRARVEETTQLGNDLQSELRSLQQGVGSTSRNVKSAMGAFASDATTLAHAGSSYHSLAFSSLATLQHAVEDLAEEGTRQDSPTGSTPKKRVWEYVDQWELTKSRGDILSTWRRRGMSEAGSETFVAEHLPLPGDVPQEDGDEDEDVTQMPIVDPLQMSPARSEVSSVQSESPVASLASSVSSTASSVLPPPPVDRVRHKPSDVGLLKGRRVVSKPIVGTLVDSRTSNIQTRVSRRR</sequence>
<keyword evidence="5 9" id="KW-0067">ATP-binding</keyword>
<keyword evidence="7" id="KW-0206">Cytoskeleton</keyword>
<evidence type="ECO:0000256" key="1">
    <source>
        <dbReference type="ARBA" id="ARBA00004245"/>
    </source>
</evidence>